<dbReference type="GO" id="GO:0008171">
    <property type="term" value="F:O-methyltransferase activity"/>
    <property type="evidence" value="ECO:0007669"/>
    <property type="project" value="InterPro"/>
</dbReference>
<evidence type="ECO:0000256" key="4">
    <source>
        <dbReference type="ARBA" id="ARBA00060692"/>
    </source>
</evidence>
<keyword evidence="3" id="KW-0949">S-adenosyl-L-methionine</keyword>
<dbReference type="GO" id="GO:0032259">
    <property type="term" value="P:methylation"/>
    <property type="evidence" value="ECO:0007669"/>
    <property type="project" value="UniProtKB-KW"/>
</dbReference>
<dbReference type="FunFam" id="3.40.50.150:FF:000057">
    <property type="entry name" value="O-methyltransferase ZRP4"/>
    <property type="match status" value="1"/>
</dbReference>
<dbReference type="InterPro" id="IPR012967">
    <property type="entry name" value="COMT_dimerisation"/>
</dbReference>
<protein>
    <submittedName>
        <fullName evidence="8">Uncharacterized protein</fullName>
    </submittedName>
</protein>
<proteinExistence type="predicted"/>
<sequence length="354" mass="39784">MEIIKGDGTNELLEAQSHIWNYTFNYITSMSLRCAVQLGIPDIIDNHDKPVTLSELVKALSIPQVKSAYVYRLMRVLVHSGFFTLGKIHEHEEYMLTPSSKLLTKNHATNIAPFLLMITDPVVATPFHFMTSLFQGSEVLPMEVAHGMTFWKYCNQHSEFNQLFNTAMASDTNFVMSVVVKEYKTMFEGFRSLVDVGGGIGTAAKAISKALPHLSCTVLDLPHVVSNMVGNGNIEYVSGDMFKYVPSADIVLLKWILHDWNDEECVKILQRCREAIPAKDKGGKVIIIDVVVDCNKGKFQATEAQLCFDILMMVSLTGKERTEKEWEKLFMQAGFTSYKITHGLGLRSIIEVFP</sequence>
<dbReference type="InterPro" id="IPR036388">
    <property type="entry name" value="WH-like_DNA-bd_sf"/>
</dbReference>
<dbReference type="InterPro" id="IPR029063">
    <property type="entry name" value="SAM-dependent_MTases_sf"/>
</dbReference>
<evidence type="ECO:0000256" key="3">
    <source>
        <dbReference type="ARBA" id="ARBA00022691"/>
    </source>
</evidence>
<organism evidence="8 9">
    <name type="scientific">Coptis chinensis</name>
    <dbReference type="NCBI Taxonomy" id="261450"/>
    <lineage>
        <taxon>Eukaryota</taxon>
        <taxon>Viridiplantae</taxon>
        <taxon>Streptophyta</taxon>
        <taxon>Embryophyta</taxon>
        <taxon>Tracheophyta</taxon>
        <taxon>Spermatophyta</taxon>
        <taxon>Magnoliopsida</taxon>
        <taxon>Ranunculales</taxon>
        <taxon>Ranunculaceae</taxon>
        <taxon>Coptidoideae</taxon>
        <taxon>Coptis</taxon>
    </lineage>
</organism>
<keyword evidence="2" id="KW-0808">Transferase</keyword>
<dbReference type="OrthoDB" id="2410195at2759"/>
<dbReference type="InterPro" id="IPR016461">
    <property type="entry name" value="COMT-like"/>
</dbReference>
<dbReference type="InterPro" id="IPR036390">
    <property type="entry name" value="WH_DNA-bd_sf"/>
</dbReference>
<dbReference type="SUPFAM" id="SSF53335">
    <property type="entry name" value="S-adenosyl-L-methionine-dependent methyltransferases"/>
    <property type="match status" value="1"/>
</dbReference>
<reference evidence="8 9" key="1">
    <citation type="submission" date="2020-10" db="EMBL/GenBank/DDBJ databases">
        <title>The Coptis chinensis genome and diversification of protoberbering-type alkaloids.</title>
        <authorList>
            <person name="Wang B."/>
            <person name="Shu S."/>
            <person name="Song C."/>
            <person name="Liu Y."/>
        </authorList>
    </citation>
    <scope>NUCLEOTIDE SEQUENCE [LARGE SCALE GENOMIC DNA]</scope>
    <source>
        <strain evidence="8">HL-2020</strain>
        <tissue evidence="8">Leaf</tissue>
    </source>
</reference>
<dbReference type="FunFam" id="1.10.10.10:FF:000213">
    <property type="entry name" value="Coniferyl alcohol 9-O-methyltransferase"/>
    <property type="match status" value="1"/>
</dbReference>
<evidence type="ECO:0000259" key="6">
    <source>
        <dbReference type="Pfam" id="PF00891"/>
    </source>
</evidence>
<evidence type="ECO:0000259" key="7">
    <source>
        <dbReference type="Pfam" id="PF08100"/>
    </source>
</evidence>
<evidence type="ECO:0000256" key="5">
    <source>
        <dbReference type="PIRSR" id="PIRSR005739-1"/>
    </source>
</evidence>
<dbReference type="Pfam" id="PF08100">
    <property type="entry name" value="Dimerisation"/>
    <property type="match status" value="1"/>
</dbReference>
<dbReference type="AlphaFoldDB" id="A0A835GTF8"/>
<dbReference type="Proteomes" id="UP000631114">
    <property type="component" value="Unassembled WGS sequence"/>
</dbReference>
<dbReference type="Pfam" id="PF00891">
    <property type="entry name" value="Methyltransf_2"/>
    <property type="match status" value="1"/>
</dbReference>
<dbReference type="PIRSF" id="PIRSF005739">
    <property type="entry name" value="O-mtase"/>
    <property type="match status" value="1"/>
</dbReference>
<gene>
    <name evidence="8" type="ORF">IFM89_001020</name>
</gene>
<evidence type="ECO:0000256" key="2">
    <source>
        <dbReference type="ARBA" id="ARBA00022679"/>
    </source>
</evidence>
<dbReference type="SUPFAM" id="SSF46785">
    <property type="entry name" value="Winged helix' DNA-binding domain"/>
    <property type="match status" value="1"/>
</dbReference>
<keyword evidence="9" id="KW-1185">Reference proteome</keyword>
<dbReference type="InterPro" id="IPR001077">
    <property type="entry name" value="COMT_C"/>
</dbReference>
<dbReference type="PANTHER" id="PTHR11746">
    <property type="entry name" value="O-METHYLTRANSFERASE"/>
    <property type="match status" value="1"/>
</dbReference>
<dbReference type="GO" id="GO:0046983">
    <property type="term" value="F:protein dimerization activity"/>
    <property type="evidence" value="ECO:0007669"/>
    <property type="project" value="InterPro"/>
</dbReference>
<comment type="pathway">
    <text evidence="4">Alkaloid biosynthesis; (S)-reticuline biosynthesis.</text>
</comment>
<evidence type="ECO:0000313" key="9">
    <source>
        <dbReference type="Proteomes" id="UP000631114"/>
    </source>
</evidence>
<feature type="domain" description="O-methyltransferase dimerisation" evidence="7">
    <location>
        <begin position="20"/>
        <end position="105"/>
    </location>
</feature>
<dbReference type="EMBL" id="JADFTS010000009">
    <property type="protein sequence ID" value="KAF9587296.1"/>
    <property type="molecule type" value="Genomic_DNA"/>
</dbReference>
<keyword evidence="1" id="KW-0489">Methyltransferase</keyword>
<feature type="active site" description="Proton acceptor" evidence="5">
    <location>
        <position position="258"/>
    </location>
</feature>
<feature type="domain" description="O-methyltransferase C-terminal" evidence="6">
    <location>
        <begin position="140"/>
        <end position="335"/>
    </location>
</feature>
<evidence type="ECO:0000256" key="1">
    <source>
        <dbReference type="ARBA" id="ARBA00022603"/>
    </source>
</evidence>
<evidence type="ECO:0000313" key="8">
    <source>
        <dbReference type="EMBL" id="KAF9587296.1"/>
    </source>
</evidence>
<name>A0A835GTF8_9MAGN</name>
<dbReference type="Gene3D" id="1.10.10.10">
    <property type="entry name" value="Winged helix-like DNA-binding domain superfamily/Winged helix DNA-binding domain"/>
    <property type="match status" value="1"/>
</dbReference>
<dbReference type="PROSITE" id="PS51683">
    <property type="entry name" value="SAM_OMT_II"/>
    <property type="match status" value="1"/>
</dbReference>
<dbReference type="Gene3D" id="3.40.50.150">
    <property type="entry name" value="Vaccinia Virus protein VP39"/>
    <property type="match status" value="1"/>
</dbReference>
<comment type="caution">
    <text evidence="8">The sequence shown here is derived from an EMBL/GenBank/DDBJ whole genome shotgun (WGS) entry which is preliminary data.</text>
</comment>
<accession>A0A835GTF8</accession>